<dbReference type="InterPro" id="IPR008974">
    <property type="entry name" value="TRAF-like"/>
</dbReference>
<dbReference type="EMBL" id="BGPR01157581">
    <property type="protein sequence ID" value="GBL83297.1"/>
    <property type="molecule type" value="Genomic_DNA"/>
</dbReference>
<dbReference type="InterPro" id="IPR002083">
    <property type="entry name" value="MATH/TRAF_dom"/>
</dbReference>
<reference evidence="2 3" key="1">
    <citation type="journal article" date="2019" name="Sci. Rep.">
        <title>Orb-weaving spider Araneus ventricosus genome elucidates the spidroin gene catalogue.</title>
        <authorList>
            <person name="Kono N."/>
            <person name="Nakamura H."/>
            <person name="Ohtoshi R."/>
            <person name="Moran D.A.P."/>
            <person name="Shinohara A."/>
            <person name="Yoshida Y."/>
            <person name="Fujiwara M."/>
            <person name="Mori M."/>
            <person name="Tomita M."/>
            <person name="Arakawa K."/>
        </authorList>
    </citation>
    <scope>NUCLEOTIDE SEQUENCE [LARGE SCALE GENOMIC DNA]</scope>
</reference>
<gene>
    <name evidence="2" type="ORF">AVEN_186895_1</name>
</gene>
<dbReference type="SMART" id="SM00061">
    <property type="entry name" value="MATH"/>
    <property type="match status" value="1"/>
</dbReference>
<dbReference type="PROSITE" id="PS50144">
    <property type="entry name" value="MATH"/>
    <property type="match status" value="1"/>
</dbReference>
<sequence length="183" mass="21908">MNDGREEYAFTWFIENYTYCSYKNGENFWSPDFTTDDLEGTVWCLRLYPRGHSDEDKGNHSLYLFRRDDVDGPENFPLKYELSVLAADGATLHSRQLEYTFKKRVYYGYHQFLQMNEILLRDKTAYFPEDNLKLRCKIWRVEETPIQLQKLALELALESNKFLFAMWWKVSAHSNVNRRRLSG</sequence>
<dbReference type="Pfam" id="PF22486">
    <property type="entry name" value="MATH_2"/>
    <property type="match status" value="1"/>
</dbReference>
<evidence type="ECO:0000313" key="3">
    <source>
        <dbReference type="Proteomes" id="UP000499080"/>
    </source>
</evidence>
<comment type="caution">
    <text evidence="2">The sequence shown here is derived from an EMBL/GenBank/DDBJ whole genome shotgun (WGS) entry which is preliminary data.</text>
</comment>
<dbReference type="Proteomes" id="UP000499080">
    <property type="component" value="Unassembled WGS sequence"/>
</dbReference>
<evidence type="ECO:0000259" key="1">
    <source>
        <dbReference type="PROSITE" id="PS50144"/>
    </source>
</evidence>
<keyword evidence="3" id="KW-1185">Reference proteome</keyword>
<evidence type="ECO:0000313" key="2">
    <source>
        <dbReference type="EMBL" id="GBL83297.1"/>
    </source>
</evidence>
<protein>
    <recommendedName>
        <fullName evidence="1">MATH domain-containing protein</fullName>
    </recommendedName>
</protein>
<organism evidence="2 3">
    <name type="scientific">Araneus ventricosus</name>
    <name type="common">Orbweaver spider</name>
    <name type="synonym">Epeira ventricosa</name>
    <dbReference type="NCBI Taxonomy" id="182803"/>
    <lineage>
        <taxon>Eukaryota</taxon>
        <taxon>Metazoa</taxon>
        <taxon>Ecdysozoa</taxon>
        <taxon>Arthropoda</taxon>
        <taxon>Chelicerata</taxon>
        <taxon>Arachnida</taxon>
        <taxon>Araneae</taxon>
        <taxon>Araneomorphae</taxon>
        <taxon>Entelegynae</taxon>
        <taxon>Araneoidea</taxon>
        <taxon>Araneidae</taxon>
        <taxon>Araneus</taxon>
    </lineage>
</organism>
<feature type="domain" description="MATH" evidence="1">
    <location>
        <begin position="7"/>
        <end position="138"/>
    </location>
</feature>
<dbReference type="Gene3D" id="2.60.210.10">
    <property type="entry name" value="Apoptosis, Tumor Necrosis Factor Receptor Associated Protein 2, Chain A"/>
    <property type="match status" value="1"/>
</dbReference>
<accession>A0A4Y2AUU6</accession>
<dbReference type="AlphaFoldDB" id="A0A4Y2AUU6"/>
<dbReference type="SUPFAM" id="SSF49599">
    <property type="entry name" value="TRAF domain-like"/>
    <property type="match status" value="1"/>
</dbReference>
<name>A0A4Y2AUU6_ARAVE</name>
<proteinExistence type="predicted"/>